<feature type="region of interest" description="Disordered" evidence="12">
    <location>
        <begin position="71"/>
        <end position="110"/>
    </location>
</feature>
<gene>
    <name evidence="15" type="primary">htpX</name>
    <name evidence="15" type="ORF">KS407_09095</name>
</gene>
<evidence type="ECO:0000259" key="14">
    <source>
        <dbReference type="PROSITE" id="PS00028"/>
    </source>
</evidence>
<evidence type="ECO:0000256" key="6">
    <source>
        <dbReference type="ARBA" id="ARBA00022801"/>
    </source>
</evidence>
<evidence type="ECO:0000256" key="13">
    <source>
        <dbReference type="SAM" id="Phobius"/>
    </source>
</evidence>
<feature type="domain" description="C2H2-type" evidence="14">
    <location>
        <begin position="20"/>
        <end position="40"/>
    </location>
</feature>
<evidence type="ECO:0000256" key="7">
    <source>
        <dbReference type="ARBA" id="ARBA00022833"/>
    </source>
</evidence>
<keyword evidence="3 11" id="KW-0645">Protease</keyword>
<evidence type="ECO:0000256" key="8">
    <source>
        <dbReference type="ARBA" id="ARBA00022989"/>
    </source>
</evidence>
<keyword evidence="9 11" id="KW-0482">Metalloprotease</keyword>
<keyword evidence="5" id="KW-0479">Metal-binding</keyword>
<dbReference type="InterPro" id="IPR001915">
    <property type="entry name" value="Peptidase_M48"/>
</dbReference>
<dbReference type="PROSITE" id="PS00028">
    <property type="entry name" value="ZINC_FINGER_C2H2_1"/>
    <property type="match status" value="1"/>
</dbReference>
<evidence type="ECO:0000256" key="12">
    <source>
        <dbReference type="SAM" id="MobiDB-lite"/>
    </source>
</evidence>
<evidence type="ECO:0000313" key="16">
    <source>
        <dbReference type="Proteomes" id="UP000790580"/>
    </source>
</evidence>
<dbReference type="RefSeq" id="WP_088076665.1">
    <property type="nucleotide sequence ID" value="NZ_JAHQCR010000036.1"/>
</dbReference>
<keyword evidence="2" id="KW-1003">Cell membrane</keyword>
<comment type="cofactor">
    <cofactor evidence="11">
        <name>Zn(2+)</name>
        <dbReference type="ChEBI" id="CHEBI:29105"/>
    </cofactor>
    <text evidence="11">Binds 1 zinc ion per subunit.</text>
</comment>
<dbReference type="GO" id="GO:0006508">
    <property type="term" value="P:proteolysis"/>
    <property type="evidence" value="ECO:0007669"/>
    <property type="project" value="UniProtKB-KW"/>
</dbReference>
<sequence length="419" mass="46211">MALKTCFECGNEVSDSAKFCPNCGIPIRENNIVPLHQELHNGQPYQFDSNAGAQHEQHVPHAQQHVENAQNTRQHEQHVPLAQQHAQNVHNAQHEQYHQHVHQHDQHQQGGLMRDFTGITNFVKGSNPIHIGGGSLKRWTWFLVANVAIVLSLSIISAGALVAVAPFILLLGFTFPFIGLLFSKARAKKVHNMYIIDPNNYQNEEERSLYELVASLCEKAGMTKMPEVGIYASGDVNAFATGASKSNSLVAFSTALLDQMDEQAIAAVAAHEVAHISNGDMVTLSLVQSVVNTIVLLITLPLSIIKWLSFFSEQVSALMFIIIAIVKMLVSAVLVFLGSLVVKAFSRRREFAADKLASELIDSNSMIHALESLKGGNPRISKEQKPYAAFMISTPEKMLDVFSTHPSLDRRIARLKGTK</sequence>
<accession>A0ABS6JT50</accession>
<evidence type="ECO:0000256" key="2">
    <source>
        <dbReference type="ARBA" id="ARBA00022475"/>
    </source>
</evidence>
<evidence type="ECO:0000256" key="5">
    <source>
        <dbReference type="ARBA" id="ARBA00022723"/>
    </source>
</evidence>
<comment type="subcellular location">
    <subcellularLocation>
        <location evidence="1">Cell membrane</location>
        <topology evidence="1">Multi-pass membrane protein</topology>
    </subcellularLocation>
</comment>
<name>A0ABS6JT50_9BACI</name>
<dbReference type="CDD" id="cd07335">
    <property type="entry name" value="M48B_HtpX_like"/>
    <property type="match status" value="1"/>
</dbReference>
<evidence type="ECO:0000256" key="3">
    <source>
        <dbReference type="ARBA" id="ARBA00022670"/>
    </source>
</evidence>
<dbReference type="Proteomes" id="UP000790580">
    <property type="component" value="Unassembled WGS sequence"/>
</dbReference>
<dbReference type="GO" id="GO:0008233">
    <property type="term" value="F:peptidase activity"/>
    <property type="evidence" value="ECO:0007669"/>
    <property type="project" value="UniProtKB-KW"/>
</dbReference>
<dbReference type="PANTHER" id="PTHR43221:SF1">
    <property type="entry name" value="PROTEASE HTPX"/>
    <property type="match status" value="1"/>
</dbReference>
<feature type="transmembrane region" description="Helical" evidence="13">
    <location>
        <begin position="164"/>
        <end position="183"/>
    </location>
</feature>
<proteinExistence type="inferred from homology"/>
<evidence type="ECO:0000256" key="1">
    <source>
        <dbReference type="ARBA" id="ARBA00004651"/>
    </source>
</evidence>
<dbReference type="NCBIfam" id="NF003965">
    <property type="entry name" value="PRK05457.1"/>
    <property type="match status" value="1"/>
</dbReference>
<dbReference type="InterPro" id="IPR026870">
    <property type="entry name" value="Zinc_ribbon_dom"/>
</dbReference>
<dbReference type="Pfam" id="PF13240">
    <property type="entry name" value="Zn_Ribbon_1"/>
    <property type="match status" value="1"/>
</dbReference>
<keyword evidence="8 13" id="KW-1133">Transmembrane helix</keyword>
<feature type="transmembrane region" description="Helical" evidence="13">
    <location>
        <begin position="139"/>
        <end position="158"/>
    </location>
</feature>
<dbReference type="Pfam" id="PF01435">
    <property type="entry name" value="Peptidase_M48"/>
    <property type="match status" value="1"/>
</dbReference>
<comment type="caution">
    <text evidence="15">The sequence shown here is derived from an EMBL/GenBank/DDBJ whole genome shotgun (WGS) entry which is preliminary data.</text>
</comment>
<organism evidence="15 16">
    <name type="scientific">Evansella alkalicola</name>
    <dbReference type="NCBI Taxonomy" id="745819"/>
    <lineage>
        <taxon>Bacteria</taxon>
        <taxon>Bacillati</taxon>
        <taxon>Bacillota</taxon>
        <taxon>Bacilli</taxon>
        <taxon>Bacillales</taxon>
        <taxon>Bacillaceae</taxon>
        <taxon>Evansella</taxon>
    </lineage>
</organism>
<dbReference type="EMBL" id="JAHQCR010000036">
    <property type="protein sequence ID" value="MBU9721600.1"/>
    <property type="molecule type" value="Genomic_DNA"/>
</dbReference>
<keyword evidence="7 11" id="KW-0862">Zinc</keyword>
<dbReference type="Gene3D" id="3.30.2010.10">
    <property type="entry name" value="Metalloproteases ('zincins'), catalytic domain"/>
    <property type="match status" value="1"/>
</dbReference>
<evidence type="ECO:0000256" key="4">
    <source>
        <dbReference type="ARBA" id="ARBA00022692"/>
    </source>
</evidence>
<feature type="compositionally biased region" description="Low complexity" evidence="12">
    <location>
        <begin position="82"/>
        <end position="91"/>
    </location>
</feature>
<keyword evidence="4 13" id="KW-0812">Transmembrane</keyword>
<comment type="similarity">
    <text evidence="11">Belongs to the peptidase M48 family.</text>
</comment>
<evidence type="ECO:0000256" key="9">
    <source>
        <dbReference type="ARBA" id="ARBA00023049"/>
    </source>
</evidence>
<feature type="compositionally biased region" description="Basic and acidic residues" evidence="12">
    <location>
        <begin position="92"/>
        <end position="107"/>
    </location>
</feature>
<feature type="transmembrane region" description="Helical" evidence="13">
    <location>
        <begin position="290"/>
        <end position="311"/>
    </location>
</feature>
<feature type="transmembrane region" description="Helical" evidence="13">
    <location>
        <begin position="317"/>
        <end position="342"/>
    </location>
</feature>
<keyword evidence="16" id="KW-1185">Reference proteome</keyword>
<evidence type="ECO:0000256" key="10">
    <source>
        <dbReference type="ARBA" id="ARBA00023136"/>
    </source>
</evidence>
<dbReference type="InterPro" id="IPR050083">
    <property type="entry name" value="HtpX_protease"/>
</dbReference>
<keyword evidence="6 11" id="KW-0378">Hydrolase</keyword>
<dbReference type="PANTHER" id="PTHR43221">
    <property type="entry name" value="PROTEASE HTPX"/>
    <property type="match status" value="1"/>
</dbReference>
<protein>
    <submittedName>
        <fullName evidence="15">Protease HtpX</fullName>
        <ecNumber evidence="15">3.4.24.-</ecNumber>
    </submittedName>
</protein>
<dbReference type="EC" id="3.4.24.-" evidence="15"/>
<evidence type="ECO:0000256" key="11">
    <source>
        <dbReference type="RuleBase" id="RU003983"/>
    </source>
</evidence>
<dbReference type="InterPro" id="IPR013087">
    <property type="entry name" value="Znf_C2H2_type"/>
</dbReference>
<keyword evidence="10 13" id="KW-0472">Membrane</keyword>
<evidence type="ECO:0000313" key="15">
    <source>
        <dbReference type="EMBL" id="MBU9721600.1"/>
    </source>
</evidence>
<reference evidence="15 16" key="1">
    <citation type="submission" date="2021-06" db="EMBL/GenBank/DDBJ databases">
        <title>Bacillus sp. RD4P76, an endophyte from a halophyte.</title>
        <authorList>
            <person name="Sun J.-Q."/>
        </authorList>
    </citation>
    <scope>NUCLEOTIDE SEQUENCE [LARGE SCALE GENOMIC DNA]</scope>
    <source>
        <strain evidence="15 16">JCM 17098</strain>
    </source>
</reference>